<evidence type="ECO:0000313" key="2">
    <source>
        <dbReference type="EMBL" id="UUY05644.1"/>
    </source>
</evidence>
<dbReference type="RefSeq" id="WP_353866088.1">
    <property type="nucleotide sequence ID" value="NZ_CP088295.1"/>
</dbReference>
<protein>
    <submittedName>
        <fullName evidence="2">Uncharacterized protein</fullName>
    </submittedName>
</protein>
<keyword evidence="3" id="KW-1185">Reference proteome</keyword>
<gene>
    <name evidence="2" type="ORF">LRS13_09035</name>
</gene>
<evidence type="ECO:0000256" key="1">
    <source>
        <dbReference type="SAM" id="MobiDB-lite"/>
    </source>
</evidence>
<accession>A0ABY5PM12</accession>
<evidence type="ECO:0000313" key="3">
    <source>
        <dbReference type="Proteomes" id="UP001058860"/>
    </source>
</evidence>
<feature type="region of interest" description="Disordered" evidence="1">
    <location>
        <begin position="1"/>
        <end position="22"/>
    </location>
</feature>
<sequence>MSFSPVIERRSTNGPTHPGEEICHIVTEDDPDRALCGKDVTGWPWNPPWPLCIVCEDLARSPLQPPV</sequence>
<name>A0ABY5PM12_9ACTN</name>
<dbReference type="Proteomes" id="UP001058860">
    <property type="component" value="Chromosome"/>
</dbReference>
<dbReference type="EMBL" id="CP088295">
    <property type="protein sequence ID" value="UUY05644.1"/>
    <property type="molecule type" value="Genomic_DNA"/>
</dbReference>
<proteinExistence type="predicted"/>
<reference evidence="3" key="1">
    <citation type="submission" date="2021-11" db="EMBL/GenBank/DDBJ databases">
        <title>Cultivation dependent microbiological survey of springs from the worlds oldest radium mine currently devoted to the extraction of radon-saturated water.</title>
        <authorList>
            <person name="Kapinusova G."/>
            <person name="Smrhova T."/>
            <person name="Strejcek M."/>
            <person name="Suman J."/>
            <person name="Jani K."/>
            <person name="Pajer P."/>
            <person name="Uhlik O."/>
        </authorList>
    </citation>
    <scope>NUCLEOTIDE SEQUENCE [LARGE SCALE GENOMIC DNA]</scope>
    <source>
        <strain evidence="3">J379</strain>
    </source>
</reference>
<organism evidence="2 3">
    <name type="scientific">Svornostia abyssi</name>
    <dbReference type="NCBI Taxonomy" id="2898438"/>
    <lineage>
        <taxon>Bacteria</taxon>
        <taxon>Bacillati</taxon>
        <taxon>Actinomycetota</taxon>
        <taxon>Thermoleophilia</taxon>
        <taxon>Solirubrobacterales</taxon>
        <taxon>Baekduiaceae</taxon>
        <taxon>Svornostia</taxon>
    </lineage>
</organism>